<name>A0A9D9HPS8_9SPIR</name>
<gene>
    <name evidence="1" type="ORF">IAA81_05790</name>
</gene>
<reference evidence="1" key="2">
    <citation type="journal article" date="2021" name="PeerJ">
        <title>Extensive microbial diversity within the chicken gut microbiome revealed by metagenomics and culture.</title>
        <authorList>
            <person name="Gilroy R."/>
            <person name="Ravi A."/>
            <person name="Getino M."/>
            <person name="Pursley I."/>
            <person name="Horton D.L."/>
            <person name="Alikhan N.F."/>
            <person name="Baker D."/>
            <person name="Gharbi K."/>
            <person name="Hall N."/>
            <person name="Watson M."/>
            <person name="Adriaenssens E.M."/>
            <person name="Foster-Nyarko E."/>
            <person name="Jarju S."/>
            <person name="Secka A."/>
            <person name="Antonio M."/>
            <person name="Oren A."/>
            <person name="Chaudhuri R.R."/>
            <person name="La Ragione R."/>
            <person name="Hildebrand F."/>
            <person name="Pallen M.J."/>
        </authorList>
    </citation>
    <scope>NUCLEOTIDE SEQUENCE</scope>
    <source>
        <strain evidence="1">10532</strain>
    </source>
</reference>
<proteinExistence type="predicted"/>
<sequence>MKKILFLCCIIFHGILSFGVDLKTFVPVSPSIGSARFSGMGGPHTAMTDCDFESFFNNPAVFGFVQDEKWMFSRLSAKIEGPTMELLNSIPKLKSGGSEVLNVLTPFITASNGLTITGDVQGPLAFGWMDRNIGIGVFNRTFSSLSAPNMTTSYFNLGEEIALYCSYGRVVLDKPHHVVTVGGTAKGFLQFILSQNGSASQVVDSIADFNIKEIPVIFSRGFGIDVGAQYILYNVVSFGISIRDLLSPAFYSLHGNLKDLFTGKAAQDVRYGFLKPNLALGLCYSPNIPWLSNYITRWDFMIDYYNLLDFIPFITPYFRNPILNLSVGTELTIHNVLRFRMGLNEGYLAAGTGLDLSFCKMDISISGKELGYEPGSNPQYVMEFTLTFDY</sequence>
<reference evidence="1" key="1">
    <citation type="submission" date="2020-10" db="EMBL/GenBank/DDBJ databases">
        <authorList>
            <person name="Gilroy R."/>
        </authorList>
    </citation>
    <scope>NUCLEOTIDE SEQUENCE</scope>
    <source>
        <strain evidence="1">10532</strain>
    </source>
</reference>
<protein>
    <submittedName>
        <fullName evidence="1">Uncharacterized protein</fullName>
    </submittedName>
</protein>
<dbReference type="AlphaFoldDB" id="A0A9D9HPS8"/>
<accession>A0A9D9HPS8</accession>
<evidence type="ECO:0000313" key="2">
    <source>
        <dbReference type="Proteomes" id="UP000823638"/>
    </source>
</evidence>
<evidence type="ECO:0000313" key="1">
    <source>
        <dbReference type="EMBL" id="MBO8457722.1"/>
    </source>
</evidence>
<dbReference type="Gene3D" id="2.40.160.60">
    <property type="entry name" value="Outer membrane protein transport protein (OMPP1/FadL/TodX)"/>
    <property type="match status" value="1"/>
</dbReference>
<comment type="caution">
    <text evidence="1">The sequence shown here is derived from an EMBL/GenBank/DDBJ whole genome shotgun (WGS) entry which is preliminary data.</text>
</comment>
<dbReference type="Proteomes" id="UP000823638">
    <property type="component" value="Unassembled WGS sequence"/>
</dbReference>
<organism evidence="1 2">
    <name type="scientific">Candidatus Gallitreponema excrementavium</name>
    <dbReference type="NCBI Taxonomy" id="2840840"/>
    <lineage>
        <taxon>Bacteria</taxon>
        <taxon>Pseudomonadati</taxon>
        <taxon>Spirochaetota</taxon>
        <taxon>Spirochaetia</taxon>
        <taxon>Spirochaetales</taxon>
        <taxon>Candidatus Gallitreponema</taxon>
    </lineage>
</organism>
<dbReference type="EMBL" id="JADIMM010000075">
    <property type="protein sequence ID" value="MBO8457722.1"/>
    <property type="molecule type" value="Genomic_DNA"/>
</dbReference>